<dbReference type="CDD" id="cd06578">
    <property type="entry name" value="HemD"/>
    <property type="match status" value="1"/>
</dbReference>
<evidence type="ECO:0000256" key="6">
    <source>
        <dbReference type="ARBA" id="ARBA00037589"/>
    </source>
</evidence>
<comment type="caution">
    <text evidence="11">The sequence shown here is derived from an EMBL/GenBank/DDBJ whole genome shotgun (WGS) entry which is preliminary data.</text>
</comment>
<protein>
    <recommendedName>
        <fullName evidence="7 9">Uroporphyrinogen-III synthase</fullName>
        <ecNumber evidence="3 9">4.2.1.75</ecNumber>
    </recommendedName>
</protein>
<dbReference type="SUPFAM" id="SSF69618">
    <property type="entry name" value="HemD-like"/>
    <property type="match status" value="1"/>
</dbReference>
<evidence type="ECO:0000313" key="11">
    <source>
        <dbReference type="EMBL" id="TQR19896.1"/>
    </source>
</evidence>
<evidence type="ECO:0000313" key="12">
    <source>
        <dbReference type="Proteomes" id="UP000316626"/>
    </source>
</evidence>
<reference evidence="11 12" key="1">
    <citation type="submission" date="2019-06" db="EMBL/GenBank/DDBJ databases">
        <title>Psychrobacillus vulpis sp. nov., a new species isolated from feces of a red fox that inhabits in The Tablas de Daimiel Natural Park, Albacete, Spain.</title>
        <authorList>
            <person name="Rodriguez M."/>
            <person name="Reina J.C."/>
            <person name="Bejar V."/>
            <person name="Llamas I."/>
        </authorList>
    </citation>
    <scope>NUCLEOTIDE SEQUENCE [LARGE SCALE GENOMIC DNA]</scope>
    <source>
        <strain evidence="11 12">Z8</strain>
    </source>
</reference>
<keyword evidence="12" id="KW-1185">Reference proteome</keyword>
<dbReference type="AlphaFoldDB" id="A0A544TR25"/>
<comment type="pathway">
    <text evidence="1 9">Porphyrin-containing compound metabolism; protoporphyrin-IX biosynthesis; coproporphyrinogen-III from 5-aminolevulinate: step 3/4.</text>
</comment>
<dbReference type="PANTHER" id="PTHR38042:SF1">
    <property type="entry name" value="UROPORPHYRINOGEN-III SYNTHASE, CHLOROPLASTIC"/>
    <property type="match status" value="1"/>
</dbReference>
<evidence type="ECO:0000256" key="2">
    <source>
        <dbReference type="ARBA" id="ARBA00008133"/>
    </source>
</evidence>
<dbReference type="PANTHER" id="PTHR38042">
    <property type="entry name" value="UROPORPHYRINOGEN-III SYNTHASE, CHLOROPLASTIC"/>
    <property type="match status" value="1"/>
</dbReference>
<dbReference type="InterPro" id="IPR039793">
    <property type="entry name" value="UROS/Hem4"/>
</dbReference>
<proteinExistence type="inferred from homology"/>
<name>A0A544TR25_9BACI</name>
<keyword evidence="4 9" id="KW-0456">Lyase</keyword>
<evidence type="ECO:0000256" key="9">
    <source>
        <dbReference type="RuleBase" id="RU366031"/>
    </source>
</evidence>
<dbReference type="EC" id="4.2.1.75" evidence="3 9"/>
<evidence type="ECO:0000256" key="4">
    <source>
        <dbReference type="ARBA" id="ARBA00023239"/>
    </source>
</evidence>
<comment type="function">
    <text evidence="6 9">Catalyzes cyclization of the linear tetrapyrrole, hydroxymethylbilane, to the macrocyclic uroporphyrinogen III.</text>
</comment>
<evidence type="ECO:0000256" key="5">
    <source>
        <dbReference type="ARBA" id="ARBA00023244"/>
    </source>
</evidence>
<accession>A0A544TR25</accession>
<dbReference type="Gene3D" id="3.40.50.10090">
    <property type="match status" value="2"/>
</dbReference>
<evidence type="ECO:0000256" key="8">
    <source>
        <dbReference type="ARBA" id="ARBA00048617"/>
    </source>
</evidence>
<organism evidence="11 12">
    <name type="scientific">Psychrobacillus vulpis</name>
    <dbReference type="NCBI Taxonomy" id="2325572"/>
    <lineage>
        <taxon>Bacteria</taxon>
        <taxon>Bacillati</taxon>
        <taxon>Bacillota</taxon>
        <taxon>Bacilli</taxon>
        <taxon>Bacillales</taxon>
        <taxon>Bacillaceae</taxon>
        <taxon>Psychrobacillus</taxon>
    </lineage>
</organism>
<dbReference type="Pfam" id="PF02602">
    <property type="entry name" value="HEM4"/>
    <property type="match status" value="1"/>
</dbReference>
<dbReference type="Proteomes" id="UP000316626">
    <property type="component" value="Unassembled WGS sequence"/>
</dbReference>
<gene>
    <name evidence="11" type="ORF">FG384_10675</name>
</gene>
<dbReference type="GO" id="GO:0006780">
    <property type="term" value="P:uroporphyrinogen III biosynthetic process"/>
    <property type="evidence" value="ECO:0007669"/>
    <property type="project" value="UniProtKB-UniRule"/>
</dbReference>
<keyword evidence="5 9" id="KW-0627">Porphyrin biosynthesis</keyword>
<dbReference type="EMBL" id="VDGI01000010">
    <property type="protein sequence ID" value="TQR19896.1"/>
    <property type="molecule type" value="Genomic_DNA"/>
</dbReference>
<dbReference type="InterPro" id="IPR036108">
    <property type="entry name" value="4pyrrol_syn_uPrphyn_synt_sf"/>
</dbReference>
<feature type="domain" description="Tetrapyrrole biosynthesis uroporphyrinogen III synthase" evidence="10">
    <location>
        <begin position="28"/>
        <end position="241"/>
    </location>
</feature>
<evidence type="ECO:0000256" key="1">
    <source>
        <dbReference type="ARBA" id="ARBA00004772"/>
    </source>
</evidence>
<comment type="catalytic activity">
    <reaction evidence="8 9">
        <text>hydroxymethylbilane = uroporphyrinogen III + H2O</text>
        <dbReference type="Rhea" id="RHEA:18965"/>
        <dbReference type="ChEBI" id="CHEBI:15377"/>
        <dbReference type="ChEBI" id="CHEBI:57308"/>
        <dbReference type="ChEBI" id="CHEBI:57845"/>
        <dbReference type="EC" id="4.2.1.75"/>
    </reaction>
</comment>
<evidence type="ECO:0000256" key="3">
    <source>
        <dbReference type="ARBA" id="ARBA00013109"/>
    </source>
</evidence>
<comment type="similarity">
    <text evidence="2 9">Belongs to the uroporphyrinogen-III synthase family.</text>
</comment>
<dbReference type="GO" id="GO:0004852">
    <property type="term" value="F:uroporphyrinogen-III synthase activity"/>
    <property type="evidence" value="ECO:0007669"/>
    <property type="project" value="UniProtKB-UniRule"/>
</dbReference>
<dbReference type="GO" id="GO:0006782">
    <property type="term" value="P:protoporphyrinogen IX biosynthetic process"/>
    <property type="evidence" value="ECO:0007669"/>
    <property type="project" value="UniProtKB-UniRule"/>
</dbReference>
<evidence type="ECO:0000256" key="7">
    <source>
        <dbReference type="ARBA" id="ARBA00040167"/>
    </source>
</evidence>
<sequence>MSNRLPLQGEYVIFTGIPRSMEAANLTVQFGGNAVIAPLIRTEEIVSQNDEEKMLACNTYDWLIFTSQSSVNAFYSKMKRYKLDVSFFRSKIAAVGSQTALSLEKMGFSVHFTPTIFSADVFVKEFPAKVSSRETCLFFRGNLAKNTISDGLSNKVDEWTVYETKELEENKQQIFSLIESNNRCSIIFTSPSTVEVFQKNIASKVGYDSFTICAIGHVTKDFLQTLGATVNVMPETYTLTEVIHELVKWKGRET</sequence>
<dbReference type="UniPathway" id="UPA00251">
    <property type="reaction ID" value="UER00320"/>
</dbReference>
<dbReference type="InterPro" id="IPR003754">
    <property type="entry name" value="4pyrrol_synth_uPrphyn_synth"/>
</dbReference>
<dbReference type="OrthoDB" id="9815856at2"/>
<dbReference type="RefSeq" id="WP_142642584.1">
    <property type="nucleotide sequence ID" value="NZ_VDGI01000010.1"/>
</dbReference>
<evidence type="ECO:0000259" key="10">
    <source>
        <dbReference type="Pfam" id="PF02602"/>
    </source>
</evidence>